<dbReference type="Gene3D" id="3.30.40.10">
    <property type="entry name" value="Zinc/RING finger domain, C3HC4 (zinc finger)"/>
    <property type="match status" value="1"/>
</dbReference>
<dbReference type="PROSITE" id="PS50089">
    <property type="entry name" value="ZF_RING_2"/>
    <property type="match status" value="1"/>
</dbReference>
<proteinExistence type="predicted"/>
<dbReference type="InterPro" id="IPR013083">
    <property type="entry name" value="Znf_RING/FYVE/PHD"/>
</dbReference>
<feature type="domain" description="RING-type" evidence="6">
    <location>
        <begin position="336"/>
        <end position="377"/>
    </location>
</feature>
<evidence type="ECO:0000256" key="3">
    <source>
        <dbReference type="ARBA" id="ARBA00022833"/>
    </source>
</evidence>
<feature type="compositionally biased region" description="Low complexity" evidence="5">
    <location>
        <begin position="268"/>
        <end position="281"/>
    </location>
</feature>
<dbReference type="InterPro" id="IPR047134">
    <property type="entry name" value="RNF4"/>
</dbReference>
<dbReference type="AlphaFoldDB" id="A0AAN6PH58"/>
<evidence type="ECO:0000259" key="6">
    <source>
        <dbReference type="PROSITE" id="PS50089"/>
    </source>
</evidence>
<dbReference type="Proteomes" id="UP001303115">
    <property type="component" value="Unassembled WGS sequence"/>
</dbReference>
<dbReference type="InterPro" id="IPR001841">
    <property type="entry name" value="Znf_RING"/>
</dbReference>
<comment type="caution">
    <text evidence="7">The sequence shown here is derived from an EMBL/GenBank/DDBJ whole genome shotgun (WGS) entry which is preliminary data.</text>
</comment>
<evidence type="ECO:0000313" key="8">
    <source>
        <dbReference type="Proteomes" id="UP001303115"/>
    </source>
</evidence>
<dbReference type="InterPro" id="IPR017907">
    <property type="entry name" value="Znf_RING_CS"/>
</dbReference>
<evidence type="ECO:0000313" key="7">
    <source>
        <dbReference type="EMBL" id="KAK4039988.1"/>
    </source>
</evidence>
<dbReference type="GO" id="GO:0008270">
    <property type="term" value="F:zinc ion binding"/>
    <property type="evidence" value="ECO:0007669"/>
    <property type="project" value="UniProtKB-KW"/>
</dbReference>
<dbReference type="Pfam" id="PF13920">
    <property type="entry name" value="zf-C3HC4_3"/>
    <property type="match status" value="1"/>
</dbReference>
<feature type="region of interest" description="Disordered" evidence="5">
    <location>
        <begin position="28"/>
        <end position="204"/>
    </location>
</feature>
<sequence>MADNFFDGTLDDFFDDPALLDLARLALPLDSPSPPRVARVGPARPDPLVPQTAPDARFRRGSGDGPTPFGGVREGSALPSDVLGPGLVPGPTRPASNRPTPAASRRAELSRLNAARRTLENPRPRLSQLRNSPSRRAPTGTRPTISATSSPSRSAFSSTLAATSNPQRSHGDISPSARPSRDLPRISTQHRSPHQPPPSDIAGPGRFAAAIERATQVYNNNNNLRSPRLPTMSSNTRRRSVRPTDLTMPSSSSQAAPSSRPVRATRRSTSSQPVQPAPSSSMNKRKREPDLDDLFGDGPFADQEVVDLVDKDEVPTATPTTQEKPKNYVKMATFDCVICMDNVKDLTVTHCGHLFCSECLHSALNMDPSRRICPICRQKIDKVPAGGKFGQKGRGFYSLELKLVTKKVERSSDIAV</sequence>
<feature type="compositionally biased region" description="Low complexity" evidence="5">
    <location>
        <begin position="141"/>
        <end position="159"/>
    </location>
</feature>
<keyword evidence="3" id="KW-0862">Zinc</keyword>
<evidence type="ECO:0000256" key="4">
    <source>
        <dbReference type="PROSITE-ProRule" id="PRU00175"/>
    </source>
</evidence>
<gene>
    <name evidence="7" type="ORF">C8A01DRAFT_16117</name>
</gene>
<name>A0AAN6PH58_9PEZI</name>
<feature type="region of interest" description="Disordered" evidence="5">
    <location>
        <begin position="217"/>
        <end position="297"/>
    </location>
</feature>
<dbReference type="SUPFAM" id="SSF57850">
    <property type="entry name" value="RING/U-box"/>
    <property type="match status" value="1"/>
</dbReference>
<accession>A0AAN6PH58</accession>
<keyword evidence="1" id="KW-0479">Metal-binding</keyword>
<organism evidence="7 8">
    <name type="scientific">Parachaetomium inaequale</name>
    <dbReference type="NCBI Taxonomy" id="2588326"/>
    <lineage>
        <taxon>Eukaryota</taxon>
        <taxon>Fungi</taxon>
        <taxon>Dikarya</taxon>
        <taxon>Ascomycota</taxon>
        <taxon>Pezizomycotina</taxon>
        <taxon>Sordariomycetes</taxon>
        <taxon>Sordariomycetidae</taxon>
        <taxon>Sordariales</taxon>
        <taxon>Chaetomiaceae</taxon>
        <taxon>Parachaetomium</taxon>
    </lineage>
</organism>
<dbReference type="PANTHER" id="PTHR23041:SF78">
    <property type="entry name" value="E3 UBIQUITIN-PROTEIN LIGASE RNF4"/>
    <property type="match status" value="1"/>
</dbReference>
<protein>
    <recommendedName>
        <fullName evidence="6">RING-type domain-containing protein</fullName>
    </recommendedName>
</protein>
<evidence type="ECO:0000256" key="2">
    <source>
        <dbReference type="ARBA" id="ARBA00022771"/>
    </source>
</evidence>
<evidence type="ECO:0000256" key="1">
    <source>
        <dbReference type="ARBA" id="ARBA00022723"/>
    </source>
</evidence>
<feature type="compositionally biased region" description="Low complexity" evidence="5">
    <location>
        <begin position="249"/>
        <end position="259"/>
    </location>
</feature>
<reference evidence="8" key="1">
    <citation type="journal article" date="2023" name="Mol. Phylogenet. Evol.">
        <title>Genome-scale phylogeny and comparative genomics of the fungal order Sordariales.</title>
        <authorList>
            <person name="Hensen N."/>
            <person name="Bonometti L."/>
            <person name="Westerberg I."/>
            <person name="Brannstrom I.O."/>
            <person name="Guillou S."/>
            <person name="Cros-Aarteil S."/>
            <person name="Calhoun S."/>
            <person name="Haridas S."/>
            <person name="Kuo A."/>
            <person name="Mondo S."/>
            <person name="Pangilinan J."/>
            <person name="Riley R."/>
            <person name="LaButti K."/>
            <person name="Andreopoulos B."/>
            <person name="Lipzen A."/>
            <person name="Chen C."/>
            <person name="Yan M."/>
            <person name="Daum C."/>
            <person name="Ng V."/>
            <person name="Clum A."/>
            <person name="Steindorff A."/>
            <person name="Ohm R.A."/>
            <person name="Martin F."/>
            <person name="Silar P."/>
            <person name="Natvig D.O."/>
            <person name="Lalanne C."/>
            <person name="Gautier V."/>
            <person name="Ament-Velasquez S.L."/>
            <person name="Kruys A."/>
            <person name="Hutchinson M.I."/>
            <person name="Powell A.J."/>
            <person name="Barry K."/>
            <person name="Miller A.N."/>
            <person name="Grigoriev I.V."/>
            <person name="Debuchy R."/>
            <person name="Gladieux P."/>
            <person name="Hiltunen Thoren M."/>
            <person name="Johannesson H."/>
        </authorList>
    </citation>
    <scope>NUCLEOTIDE SEQUENCE [LARGE SCALE GENOMIC DNA]</scope>
    <source>
        <strain evidence="8">CBS 284.82</strain>
    </source>
</reference>
<keyword evidence="2 4" id="KW-0863">Zinc-finger</keyword>
<dbReference type="SMART" id="SM00184">
    <property type="entry name" value="RING"/>
    <property type="match status" value="1"/>
</dbReference>
<dbReference type="EMBL" id="MU854387">
    <property type="protein sequence ID" value="KAK4039988.1"/>
    <property type="molecule type" value="Genomic_DNA"/>
</dbReference>
<feature type="compositionally biased region" description="Low complexity" evidence="5">
    <location>
        <begin position="28"/>
        <end position="43"/>
    </location>
</feature>
<dbReference type="PANTHER" id="PTHR23041">
    <property type="entry name" value="RING FINGER DOMAIN-CONTAINING"/>
    <property type="match status" value="1"/>
</dbReference>
<dbReference type="PROSITE" id="PS00518">
    <property type="entry name" value="ZF_RING_1"/>
    <property type="match status" value="1"/>
</dbReference>
<evidence type="ECO:0000256" key="5">
    <source>
        <dbReference type="SAM" id="MobiDB-lite"/>
    </source>
</evidence>
<keyword evidence="8" id="KW-1185">Reference proteome</keyword>